<keyword evidence="4" id="KW-0560">Oxidoreductase</keyword>
<evidence type="ECO:0000313" key="7">
    <source>
        <dbReference type="Proteomes" id="UP000800094"/>
    </source>
</evidence>
<dbReference type="InterPro" id="IPR013785">
    <property type="entry name" value="Aldolase_TIM"/>
</dbReference>
<keyword evidence="2" id="KW-0285">Flavoprotein</keyword>
<name>A0A6A6ISW0_9PLEO</name>
<proteinExistence type="inferred from homology"/>
<gene>
    <name evidence="6" type="ORF">BU26DRAFT_221675</name>
</gene>
<evidence type="ECO:0000259" key="5">
    <source>
        <dbReference type="Pfam" id="PF00724"/>
    </source>
</evidence>
<feature type="domain" description="NADH:flavin oxidoreductase/NADH oxidase N-terminal" evidence="5">
    <location>
        <begin position="8"/>
        <end position="357"/>
    </location>
</feature>
<organism evidence="6 7">
    <name type="scientific">Trematosphaeria pertusa</name>
    <dbReference type="NCBI Taxonomy" id="390896"/>
    <lineage>
        <taxon>Eukaryota</taxon>
        <taxon>Fungi</taxon>
        <taxon>Dikarya</taxon>
        <taxon>Ascomycota</taxon>
        <taxon>Pezizomycotina</taxon>
        <taxon>Dothideomycetes</taxon>
        <taxon>Pleosporomycetidae</taxon>
        <taxon>Pleosporales</taxon>
        <taxon>Massarineae</taxon>
        <taxon>Trematosphaeriaceae</taxon>
        <taxon>Trematosphaeria</taxon>
    </lineage>
</organism>
<dbReference type="EMBL" id="ML987191">
    <property type="protein sequence ID" value="KAF2253379.1"/>
    <property type="molecule type" value="Genomic_DNA"/>
</dbReference>
<reference evidence="6" key="1">
    <citation type="journal article" date="2020" name="Stud. Mycol.">
        <title>101 Dothideomycetes genomes: a test case for predicting lifestyles and emergence of pathogens.</title>
        <authorList>
            <person name="Haridas S."/>
            <person name="Albert R."/>
            <person name="Binder M."/>
            <person name="Bloem J."/>
            <person name="Labutti K."/>
            <person name="Salamov A."/>
            <person name="Andreopoulos B."/>
            <person name="Baker S."/>
            <person name="Barry K."/>
            <person name="Bills G."/>
            <person name="Bluhm B."/>
            <person name="Cannon C."/>
            <person name="Castanera R."/>
            <person name="Culley D."/>
            <person name="Daum C."/>
            <person name="Ezra D."/>
            <person name="Gonzalez J."/>
            <person name="Henrissat B."/>
            <person name="Kuo A."/>
            <person name="Liang C."/>
            <person name="Lipzen A."/>
            <person name="Lutzoni F."/>
            <person name="Magnuson J."/>
            <person name="Mondo S."/>
            <person name="Nolan M."/>
            <person name="Ohm R."/>
            <person name="Pangilinan J."/>
            <person name="Park H.-J."/>
            <person name="Ramirez L."/>
            <person name="Alfaro M."/>
            <person name="Sun H."/>
            <person name="Tritt A."/>
            <person name="Yoshinaga Y."/>
            <person name="Zwiers L.-H."/>
            <person name="Turgeon B."/>
            <person name="Goodwin S."/>
            <person name="Spatafora J."/>
            <person name="Crous P."/>
            <person name="Grigoriev I."/>
        </authorList>
    </citation>
    <scope>NUCLEOTIDE SEQUENCE</scope>
    <source>
        <strain evidence="6">CBS 122368</strain>
    </source>
</reference>
<dbReference type="InterPro" id="IPR051799">
    <property type="entry name" value="NADH_flavin_oxidoreductase"/>
</dbReference>
<dbReference type="Proteomes" id="UP000800094">
    <property type="component" value="Unassembled WGS sequence"/>
</dbReference>
<evidence type="ECO:0000256" key="3">
    <source>
        <dbReference type="ARBA" id="ARBA00022643"/>
    </source>
</evidence>
<sequence length="417" mass="45309">MSARLDSPIKTPSGVVFPNRLIKAAMAEGMADDSNNPGDKHIAAYDSWGSGGWGGLLTGNVDVSTVHMGSPKNIVVKPSISQETRDAWKRWALAAQQNGTPTLVQLVHPGRQSMVGGGSRKFTEKTIAPSPIALNIGNGLLERLLRHLLFGSPREMTLQEIQEVIQQFADAAKLAYESGFAGIQIHGAHGYLLSQFLSPKSNVRTDAYGGTPAKRARIVTEVIRAVRAVVPSSFCVGIKLNSADVGGSESLEDNLEQIGLIVREEIDFIEISGGSYEKLRMAVGDNPDPRAARTAAREAFFLDYSRAVRARYPSTLLMVTGGFRTRKGMLSALETNACDLIGLGRPAAVWPKLPKEVLLNAELKDEEAKCELNMVRGNWFVRMLGVKMINLGVDTLYYVDQIHRLGMGKRTEAPPKA</sequence>
<dbReference type="AlphaFoldDB" id="A0A6A6ISW0"/>
<dbReference type="SUPFAM" id="SSF51395">
    <property type="entry name" value="FMN-linked oxidoreductases"/>
    <property type="match status" value="1"/>
</dbReference>
<comment type="similarity">
    <text evidence="1">Belongs to the NADH:flavin oxidoreductase/NADH oxidase family.</text>
</comment>
<evidence type="ECO:0000256" key="4">
    <source>
        <dbReference type="ARBA" id="ARBA00023002"/>
    </source>
</evidence>
<dbReference type="RefSeq" id="XP_033688383.1">
    <property type="nucleotide sequence ID" value="XM_033820764.1"/>
</dbReference>
<dbReference type="OrthoDB" id="1663137at2759"/>
<dbReference type="PANTHER" id="PTHR43656">
    <property type="entry name" value="BINDING OXIDOREDUCTASE, PUTATIVE (AFU_ORTHOLOGUE AFUA_2G08260)-RELATED"/>
    <property type="match status" value="1"/>
</dbReference>
<accession>A0A6A6ISW0</accession>
<dbReference type="Pfam" id="PF00724">
    <property type="entry name" value="Oxidored_FMN"/>
    <property type="match status" value="1"/>
</dbReference>
<dbReference type="InterPro" id="IPR001155">
    <property type="entry name" value="OxRdtase_FMN_N"/>
</dbReference>
<protein>
    <submittedName>
        <fullName evidence="6">NADH:flavin oxidoreductase/NADH oxidase</fullName>
    </submittedName>
</protein>
<dbReference type="GO" id="GO:0010181">
    <property type="term" value="F:FMN binding"/>
    <property type="evidence" value="ECO:0007669"/>
    <property type="project" value="InterPro"/>
</dbReference>
<evidence type="ECO:0000256" key="2">
    <source>
        <dbReference type="ARBA" id="ARBA00022630"/>
    </source>
</evidence>
<evidence type="ECO:0000256" key="1">
    <source>
        <dbReference type="ARBA" id="ARBA00005979"/>
    </source>
</evidence>
<evidence type="ECO:0000313" key="6">
    <source>
        <dbReference type="EMBL" id="KAF2253379.1"/>
    </source>
</evidence>
<keyword evidence="3" id="KW-0288">FMN</keyword>
<dbReference type="GeneID" id="54574094"/>
<dbReference type="Gene3D" id="3.20.20.70">
    <property type="entry name" value="Aldolase class I"/>
    <property type="match status" value="1"/>
</dbReference>
<keyword evidence="7" id="KW-1185">Reference proteome</keyword>
<dbReference type="GO" id="GO:0016491">
    <property type="term" value="F:oxidoreductase activity"/>
    <property type="evidence" value="ECO:0007669"/>
    <property type="project" value="UniProtKB-KW"/>
</dbReference>
<dbReference type="PANTHER" id="PTHR43656:SF2">
    <property type="entry name" value="BINDING OXIDOREDUCTASE, PUTATIVE (AFU_ORTHOLOGUE AFUA_2G08260)-RELATED"/>
    <property type="match status" value="1"/>
</dbReference>